<dbReference type="EMBL" id="PQXF01000025">
    <property type="protein sequence ID" value="PXF59444.1"/>
    <property type="molecule type" value="Genomic_DNA"/>
</dbReference>
<comment type="caution">
    <text evidence="1">The sequence shown here is derived from an EMBL/GenBank/DDBJ whole genome shotgun (WGS) entry which is preliminary data.</text>
</comment>
<dbReference type="Proteomes" id="UP000248329">
    <property type="component" value="Unassembled WGS sequence"/>
</dbReference>
<evidence type="ECO:0000313" key="1">
    <source>
        <dbReference type="EMBL" id="PXF59444.1"/>
    </source>
</evidence>
<proteinExistence type="predicted"/>
<organism evidence="1 2">
    <name type="scientific">Candidatus Methanogaster sp</name>
    <dbReference type="NCBI Taxonomy" id="3386292"/>
    <lineage>
        <taxon>Archaea</taxon>
        <taxon>Methanobacteriati</taxon>
        <taxon>Methanobacteriota</taxon>
        <taxon>Stenosarchaea group</taxon>
        <taxon>Methanomicrobia</taxon>
        <taxon>Methanosarcinales</taxon>
        <taxon>ANME-2 cluster</taxon>
        <taxon>Candidatus Methanogasteraceae</taxon>
        <taxon>Candidatus Methanogaster</taxon>
    </lineage>
</organism>
<name>A0AC61L0P6_9EURY</name>
<evidence type="ECO:0000313" key="2">
    <source>
        <dbReference type="Proteomes" id="UP000248329"/>
    </source>
</evidence>
<accession>A0AC61L0P6</accession>
<keyword evidence="1" id="KW-0436">Ligase</keyword>
<reference evidence="1" key="1">
    <citation type="submission" date="2018-01" db="EMBL/GenBank/DDBJ databases">
        <authorList>
            <person name="Krukenberg V."/>
        </authorList>
    </citation>
    <scope>NUCLEOTIDE SEQUENCE</scope>
    <source>
        <strain evidence="1">E20ANME2</strain>
    </source>
</reference>
<sequence>MLKSDPEKGEKVLRNRIQDAVEEAYRQGVAEGVLPDVSLPASHQIVPPKQEVHGDFASNLAMITASEAKRSPRELAGCLAKILEANPIFHKVEVAGPGFLNFFVATTWWQENLCTIWKAGDSYGESGAGNGRLVQVEFVSANPTGPLHVGHGRGAAVGDSLARVLKAAGFSVEREYYINDIGNQMRTLGASVYLRYLEYFGQEVEFPEEYYQGDYIRDIASGIASGEGERYLDMPQESCLTFFIDTAVKVIASDIRKDLEEFRVHYDNWFSEKTLYESGLVDRTISELQDKGYMFEEEGALWFRATALGDEKDRVVKRSNGVLTYFASDIAYHRHKLERGYDLLVDIWGADHHGYVARVKAAIKALGYKEDKLQVLLVQLVNLLEGGKIKAMSTRAGEFVTLREVLDDVGSDAARFIFLTRRCDSHLDFDLDLARSQSQENPVYYVQYAHARLSSVFRNAGEQGISLAEPQDIDVSLLSTLEDIKLLKQLDIFPCLVADAALALEPYRVSYYLTELAGQLHGYYTRHRFITDDPDLTQARLLLADVTRRVFRKGLGLLGVSAPEKM</sequence>
<gene>
    <name evidence="1" type="ORF">C4B59_11565</name>
</gene>
<protein>
    <submittedName>
        <fullName evidence="1">Arginine--tRNA ligase</fullName>
    </submittedName>
</protein>